<proteinExistence type="predicted"/>
<organism evidence="2 3">
    <name type="scientific">Brassicogethes aeneus</name>
    <name type="common">Rape pollen beetle</name>
    <name type="synonym">Meligethes aeneus</name>
    <dbReference type="NCBI Taxonomy" id="1431903"/>
    <lineage>
        <taxon>Eukaryota</taxon>
        <taxon>Metazoa</taxon>
        <taxon>Ecdysozoa</taxon>
        <taxon>Arthropoda</taxon>
        <taxon>Hexapoda</taxon>
        <taxon>Insecta</taxon>
        <taxon>Pterygota</taxon>
        <taxon>Neoptera</taxon>
        <taxon>Endopterygota</taxon>
        <taxon>Coleoptera</taxon>
        <taxon>Polyphaga</taxon>
        <taxon>Cucujiformia</taxon>
        <taxon>Nitidulidae</taxon>
        <taxon>Meligethinae</taxon>
        <taxon>Brassicogethes</taxon>
    </lineage>
</organism>
<dbReference type="GO" id="GO:0005549">
    <property type="term" value="F:odorant binding"/>
    <property type="evidence" value="ECO:0007669"/>
    <property type="project" value="InterPro"/>
</dbReference>
<sequence>MQLLIILLILFPCYIFSSFHELDPLFSDCGQFDYKNFWSHLVRRSWPEDDLWKNSLFCFGKQIGILNADGTVNYEANKMFWMRLYDEKIIDIPRKCTERRGNSKDTLNFLFKCVAYSLD</sequence>
<keyword evidence="1" id="KW-0732">Signal</keyword>
<dbReference type="Proteomes" id="UP001154078">
    <property type="component" value="Chromosome 2"/>
</dbReference>
<reference evidence="2" key="1">
    <citation type="submission" date="2021-12" db="EMBL/GenBank/DDBJ databases">
        <authorList>
            <person name="King R."/>
        </authorList>
    </citation>
    <scope>NUCLEOTIDE SEQUENCE</scope>
</reference>
<gene>
    <name evidence="2" type="ORF">MELIAE_LOCUS4546</name>
</gene>
<keyword evidence="3" id="KW-1185">Reference proteome</keyword>
<evidence type="ECO:0000313" key="3">
    <source>
        <dbReference type="Proteomes" id="UP001154078"/>
    </source>
</evidence>
<protein>
    <submittedName>
        <fullName evidence="2">Uncharacterized protein</fullName>
    </submittedName>
</protein>
<feature type="chain" id="PRO_5040397958" evidence="1">
    <location>
        <begin position="18"/>
        <end position="119"/>
    </location>
</feature>
<name>A0A9P0AZH0_BRAAE</name>
<dbReference type="InterPro" id="IPR006170">
    <property type="entry name" value="PBP/GOBP"/>
</dbReference>
<dbReference type="Gene3D" id="1.10.238.20">
    <property type="entry name" value="Pheromone/general odorant binding protein domain"/>
    <property type="match status" value="1"/>
</dbReference>
<dbReference type="SUPFAM" id="SSF47565">
    <property type="entry name" value="Insect pheromone/odorant-binding proteins"/>
    <property type="match status" value="1"/>
</dbReference>
<dbReference type="EMBL" id="OV121133">
    <property type="protein sequence ID" value="CAH0552088.1"/>
    <property type="molecule type" value="Genomic_DNA"/>
</dbReference>
<evidence type="ECO:0000256" key="1">
    <source>
        <dbReference type="SAM" id="SignalP"/>
    </source>
</evidence>
<feature type="signal peptide" evidence="1">
    <location>
        <begin position="1"/>
        <end position="17"/>
    </location>
</feature>
<evidence type="ECO:0000313" key="2">
    <source>
        <dbReference type="EMBL" id="CAH0552088.1"/>
    </source>
</evidence>
<accession>A0A9P0AZH0</accession>
<dbReference type="AlphaFoldDB" id="A0A9P0AZH0"/>
<dbReference type="Pfam" id="PF01395">
    <property type="entry name" value="PBP_GOBP"/>
    <property type="match status" value="1"/>
</dbReference>
<dbReference type="InterPro" id="IPR036728">
    <property type="entry name" value="PBP_GOBP_sf"/>
</dbReference>